<proteinExistence type="predicted"/>
<name>A0A979FH77_HYAAZ</name>
<accession>A0A979FH77</accession>
<protein>
    <submittedName>
        <fullName evidence="2">Uncharacterized protein LOC125177839</fullName>
    </submittedName>
</protein>
<dbReference type="RefSeq" id="XP_047736293.1">
    <property type="nucleotide sequence ID" value="XM_047880337.1"/>
</dbReference>
<reference evidence="2" key="1">
    <citation type="submission" date="2025-08" db="UniProtKB">
        <authorList>
            <consortium name="RefSeq"/>
        </authorList>
    </citation>
    <scope>IDENTIFICATION</scope>
    <source>
        <tissue evidence="2">Whole organism</tissue>
    </source>
</reference>
<sequence length="144" mass="15542">MAGTKGGLSKEDLIATYRIITRQILDCAAPPPIASEEASLPCPHRTALSQLRSGYCSSLEYYTLIQGRTLPQQHLPGKQGPPPVRPARLYLPLLPSSLSVSSLWESPEEAAAFLATLYISAFAHLPPFPVPLPRPPPEPPPLLA</sequence>
<dbReference type="AlphaFoldDB" id="A0A979FH77"/>
<evidence type="ECO:0000313" key="1">
    <source>
        <dbReference type="Proteomes" id="UP000694843"/>
    </source>
</evidence>
<dbReference type="Proteomes" id="UP000694843">
    <property type="component" value="Unplaced"/>
</dbReference>
<evidence type="ECO:0000313" key="2">
    <source>
        <dbReference type="RefSeq" id="XP_047736293.1"/>
    </source>
</evidence>
<gene>
    <name evidence="2" type="primary">LOC125177839</name>
</gene>
<dbReference type="GeneID" id="125177839"/>
<dbReference type="KEGG" id="hazt:125177839"/>
<organism evidence="1 2">
    <name type="scientific">Hyalella azteca</name>
    <name type="common">Amphipod</name>
    <dbReference type="NCBI Taxonomy" id="294128"/>
    <lineage>
        <taxon>Eukaryota</taxon>
        <taxon>Metazoa</taxon>
        <taxon>Ecdysozoa</taxon>
        <taxon>Arthropoda</taxon>
        <taxon>Crustacea</taxon>
        <taxon>Multicrustacea</taxon>
        <taxon>Malacostraca</taxon>
        <taxon>Eumalacostraca</taxon>
        <taxon>Peracarida</taxon>
        <taxon>Amphipoda</taxon>
        <taxon>Senticaudata</taxon>
        <taxon>Talitrida</taxon>
        <taxon>Talitroidea</taxon>
        <taxon>Hyalellidae</taxon>
        <taxon>Hyalella</taxon>
    </lineage>
</organism>
<keyword evidence="1" id="KW-1185">Reference proteome</keyword>